<comment type="caution">
    <text evidence="3">The sequence shown here is derived from an EMBL/GenBank/DDBJ whole genome shotgun (WGS) entry which is preliminary data.</text>
</comment>
<proteinExistence type="predicted"/>
<keyword evidence="4" id="KW-1185">Reference proteome</keyword>
<dbReference type="GO" id="GO:0005858">
    <property type="term" value="C:axonemal dynein complex"/>
    <property type="evidence" value="ECO:0007669"/>
    <property type="project" value="TreeGrafter"/>
</dbReference>
<dbReference type="AlphaFoldDB" id="A0AAV7M9T2"/>
<protein>
    <recommendedName>
        <fullName evidence="2">Dynein heavy chain tail domain-containing protein</fullName>
    </recommendedName>
</protein>
<reference evidence="3" key="1">
    <citation type="journal article" date="2022" name="bioRxiv">
        <title>Sequencing and chromosome-scale assembly of the giantPleurodeles waltlgenome.</title>
        <authorList>
            <person name="Brown T."/>
            <person name="Elewa A."/>
            <person name="Iarovenko S."/>
            <person name="Subramanian E."/>
            <person name="Araus A.J."/>
            <person name="Petzold A."/>
            <person name="Susuki M."/>
            <person name="Suzuki K.-i.T."/>
            <person name="Hayashi T."/>
            <person name="Toyoda A."/>
            <person name="Oliveira C."/>
            <person name="Osipova E."/>
            <person name="Leigh N.D."/>
            <person name="Simon A."/>
            <person name="Yun M.H."/>
        </authorList>
    </citation>
    <scope>NUCLEOTIDE SEQUENCE</scope>
    <source>
        <strain evidence="3">20211129_DDA</strain>
        <tissue evidence="3">Liver</tissue>
    </source>
</reference>
<dbReference type="InterPro" id="IPR013594">
    <property type="entry name" value="Dynein_heavy_tail"/>
</dbReference>
<dbReference type="PANTHER" id="PTHR46532:SF11">
    <property type="entry name" value="DYNEIN AXONEMAL HEAVY CHAIN 12"/>
    <property type="match status" value="1"/>
</dbReference>
<name>A0AAV7M9T2_PLEWA</name>
<feature type="domain" description="Dynein heavy chain tail" evidence="2">
    <location>
        <begin position="15"/>
        <end position="430"/>
    </location>
</feature>
<gene>
    <name evidence="3" type="ORF">NDU88_005599</name>
</gene>
<evidence type="ECO:0000313" key="4">
    <source>
        <dbReference type="Proteomes" id="UP001066276"/>
    </source>
</evidence>
<dbReference type="GO" id="GO:0045505">
    <property type="term" value="F:dynein intermediate chain binding"/>
    <property type="evidence" value="ECO:0007669"/>
    <property type="project" value="InterPro"/>
</dbReference>
<evidence type="ECO:0000313" key="3">
    <source>
        <dbReference type="EMBL" id="KAJ1100516.1"/>
    </source>
</evidence>
<organism evidence="3 4">
    <name type="scientific">Pleurodeles waltl</name>
    <name type="common">Iberian ribbed newt</name>
    <dbReference type="NCBI Taxonomy" id="8319"/>
    <lineage>
        <taxon>Eukaryota</taxon>
        <taxon>Metazoa</taxon>
        <taxon>Chordata</taxon>
        <taxon>Craniata</taxon>
        <taxon>Vertebrata</taxon>
        <taxon>Euteleostomi</taxon>
        <taxon>Amphibia</taxon>
        <taxon>Batrachia</taxon>
        <taxon>Caudata</taxon>
        <taxon>Salamandroidea</taxon>
        <taxon>Salamandridae</taxon>
        <taxon>Pleurodelinae</taxon>
        <taxon>Pleurodeles</taxon>
    </lineage>
</organism>
<dbReference type="PANTHER" id="PTHR46532">
    <property type="entry name" value="MALE FERTILITY FACTOR KL5"/>
    <property type="match status" value="1"/>
</dbReference>
<sequence length="705" mass="82768">MSGTPAPPKLPFVEAITYLSPEDILKGETEEMLENVQITVNVVKAFKHSFLLHREKLAKYFINGNTFRPWDFPSHMVFARLDRFLGQLLKIEDIFVTILEFQKLEKLHFGGNKGNLLNQEVNRLNEEFSESCKVFNESEYDPSDYNNEQFDKDYYEFKEKIVEFDRRLGSILCAAFRDCSSIESAFKVVAIAGYFLERPIIMNIFGSNYPALIHMFESELDQCKLLYDNHLKQVKQQNEVVNRNMPPISGNLKWAQELKQWIQKFWSNFTYIHHSSMESPEATLVYQKYMEMLTLLDQFEEEIYEQWKSQVDDICQFNLNRPLIKRVPDNNLLAVNFDPKLLSVLREVKYLKMLNQSHIPRTALNIYSKRDTFLKFIGNLDLVVHWYNNLMQTVLEVESPLLEGEKKKIDERLREAEEFFTWNEESCWDYIVELKTTIHDLHQRVQQSKDNIITIQKLMKRWAESPLFSRKDNRKDTLLTLDESPGGYKKYLTLQNDSDTIQKLVQENLKLLKAGTIIECQKIYMEYIDDIVIDGLFNTIFYSLNFLLVNTDASLKPASLFEVQMILSSHDIIFKPSLEKESGDNFYDLVEEILGDIFKMSAKVKRVAKHLGVENYQSDMDVMANLSQIRQEIMDRLTSIISKAIEYKDSFSTYSYLWAGDRVEFMRQFLLYGHVLSSEEIEAHAEKGVPERPPTLEQFKEQARD</sequence>
<accession>A0AAV7M9T2</accession>
<dbReference type="GO" id="GO:0051959">
    <property type="term" value="F:dynein light intermediate chain binding"/>
    <property type="evidence" value="ECO:0007669"/>
    <property type="project" value="InterPro"/>
</dbReference>
<evidence type="ECO:0000259" key="2">
    <source>
        <dbReference type="Pfam" id="PF08385"/>
    </source>
</evidence>
<dbReference type="Proteomes" id="UP001066276">
    <property type="component" value="Chromosome 10"/>
</dbReference>
<dbReference type="Pfam" id="PF08385">
    <property type="entry name" value="DHC_N1"/>
    <property type="match status" value="1"/>
</dbReference>
<dbReference type="GO" id="GO:0007018">
    <property type="term" value="P:microtubule-based movement"/>
    <property type="evidence" value="ECO:0007669"/>
    <property type="project" value="InterPro"/>
</dbReference>
<feature type="region of interest" description="Disordered" evidence="1">
    <location>
        <begin position="684"/>
        <end position="705"/>
    </location>
</feature>
<dbReference type="EMBL" id="JANPWB010000014">
    <property type="protein sequence ID" value="KAJ1100516.1"/>
    <property type="molecule type" value="Genomic_DNA"/>
</dbReference>
<evidence type="ECO:0000256" key="1">
    <source>
        <dbReference type="SAM" id="MobiDB-lite"/>
    </source>
</evidence>
<dbReference type="InterPro" id="IPR026983">
    <property type="entry name" value="DHC"/>
</dbReference>